<accession>A0A1G4AMW5</accession>
<organism evidence="2 3">
    <name type="scientific">Colletotrichum orchidophilum</name>
    <dbReference type="NCBI Taxonomy" id="1209926"/>
    <lineage>
        <taxon>Eukaryota</taxon>
        <taxon>Fungi</taxon>
        <taxon>Dikarya</taxon>
        <taxon>Ascomycota</taxon>
        <taxon>Pezizomycotina</taxon>
        <taxon>Sordariomycetes</taxon>
        <taxon>Hypocreomycetidae</taxon>
        <taxon>Glomerellales</taxon>
        <taxon>Glomerellaceae</taxon>
        <taxon>Colletotrichum</taxon>
    </lineage>
</organism>
<dbReference type="GeneID" id="34567309"/>
<keyword evidence="3" id="KW-1185">Reference proteome</keyword>
<evidence type="ECO:0000313" key="3">
    <source>
        <dbReference type="Proteomes" id="UP000176998"/>
    </source>
</evidence>
<dbReference type="Proteomes" id="UP000176998">
    <property type="component" value="Unassembled WGS sequence"/>
</dbReference>
<comment type="caution">
    <text evidence="2">The sequence shown here is derived from an EMBL/GenBank/DDBJ whole genome shotgun (WGS) entry which is preliminary data.</text>
</comment>
<gene>
    <name evidence="2" type="ORF">CORC01_14188</name>
</gene>
<feature type="compositionally biased region" description="Polar residues" evidence="1">
    <location>
        <begin position="171"/>
        <end position="190"/>
    </location>
</feature>
<dbReference type="EMBL" id="MJBS01000249">
    <property type="protein sequence ID" value="OHE90519.1"/>
    <property type="molecule type" value="Genomic_DNA"/>
</dbReference>
<evidence type="ECO:0000256" key="1">
    <source>
        <dbReference type="SAM" id="MobiDB-lite"/>
    </source>
</evidence>
<sequence length="207" mass="22822">MPTPGSLGRVRLTGIIDIRQDGSTVITEQFGRSDERIWWRSNHPKPTEIRTRSAMGFTALEHRQKEAMLACENEVPATGLVFRGACGGNDSTSAPGCAAFMLEIWFRSRAWLDVAERPWASCQFSEARCDGPTRFRAHPYQRAPSLARAAHLVCSCPVSSLIKQSFDSESASRGAVSQTDQQALRVTRQTRPPDAARNRRDICTGGG</sequence>
<protein>
    <submittedName>
        <fullName evidence="2">Uncharacterized protein</fullName>
    </submittedName>
</protein>
<feature type="region of interest" description="Disordered" evidence="1">
    <location>
        <begin position="171"/>
        <end position="207"/>
    </location>
</feature>
<reference evidence="2 3" key="1">
    <citation type="submission" date="2016-09" db="EMBL/GenBank/DDBJ databases">
        <authorList>
            <person name="Capua I."/>
            <person name="De Benedictis P."/>
            <person name="Joannis T."/>
            <person name="Lombin L.H."/>
            <person name="Cattoli G."/>
        </authorList>
    </citation>
    <scope>NUCLEOTIDE SEQUENCE [LARGE SCALE GENOMIC DNA]</scope>
    <source>
        <strain evidence="2 3">IMI 309357</strain>
    </source>
</reference>
<feature type="compositionally biased region" description="Basic and acidic residues" evidence="1">
    <location>
        <begin position="194"/>
        <end position="207"/>
    </location>
</feature>
<dbReference type="RefSeq" id="XP_022467696.1">
    <property type="nucleotide sequence ID" value="XM_022625799.1"/>
</dbReference>
<proteinExistence type="predicted"/>
<evidence type="ECO:0000313" key="2">
    <source>
        <dbReference type="EMBL" id="OHE90519.1"/>
    </source>
</evidence>
<name>A0A1G4AMW5_9PEZI</name>
<dbReference type="AlphaFoldDB" id="A0A1G4AMW5"/>